<feature type="binding site" evidence="13">
    <location>
        <position position="431"/>
    </location>
    <ligand>
        <name>Zn(2+)</name>
        <dbReference type="ChEBI" id="CHEBI:29105"/>
        <note>catalytic</note>
    </ligand>
</feature>
<keyword evidence="9 11" id="KW-0862">Zinc</keyword>
<feature type="binding site" evidence="13">
    <location>
        <position position="426"/>
    </location>
    <ligand>
        <name>Zn(2+)</name>
        <dbReference type="ChEBI" id="CHEBI:29105"/>
        <note>catalytic</note>
    </ligand>
</feature>
<dbReference type="GO" id="GO:0006508">
    <property type="term" value="P:proteolysis"/>
    <property type="evidence" value="ECO:0007669"/>
    <property type="project" value="UniProtKB-KW"/>
</dbReference>
<dbReference type="PANTHER" id="PTHR23422:SF11">
    <property type="entry name" value="DIPEPTIDYL PEPTIDASE 3"/>
    <property type="match status" value="1"/>
</dbReference>
<accession>A0AAV7ZF83</accession>
<dbReference type="InterPro" id="IPR039461">
    <property type="entry name" value="Peptidase_M49"/>
</dbReference>
<keyword evidence="8 11" id="KW-0378">Hydrolase</keyword>
<keyword evidence="4 11" id="KW-0031">Aminopeptidase</keyword>
<evidence type="ECO:0000256" key="5">
    <source>
        <dbReference type="ARBA" id="ARBA00022490"/>
    </source>
</evidence>
<reference evidence="14" key="1">
    <citation type="submission" date="2022-08" db="EMBL/GenBank/DDBJ databases">
        <title>Novel sulphate-reducing endosymbionts in the free-living metamonad Anaeramoeba.</title>
        <authorList>
            <person name="Jerlstrom-Hultqvist J."/>
            <person name="Cepicka I."/>
            <person name="Gallot-Lavallee L."/>
            <person name="Salas-Leiva D."/>
            <person name="Curtis B.A."/>
            <person name="Zahonova K."/>
            <person name="Pipaliya S."/>
            <person name="Dacks J."/>
            <person name="Roger A.J."/>
        </authorList>
    </citation>
    <scope>NUCLEOTIDE SEQUENCE</scope>
    <source>
        <strain evidence="14">Busselton2</strain>
    </source>
</reference>
<dbReference type="AlphaFoldDB" id="A0AAV7ZF83"/>
<dbReference type="GO" id="GO:0004177">
    <property type="term" value="F:aminopeptidase activity"/>
    <property type="evidence" value="ECO:0007669"/>
    <property type="project" value="UniProtKB-KW"/>
</dbReference>
<comment type="cofactor">
    <cofactor evidence="11 13">
        <name>Zn(2+)</name>
        <dbReference type="ChEBI" id="CHEBI:29105"/>
    </cofactor>
    <text evidence="11 13">Binds 1 zinc ion per subunit.</text>
</comment>
<protein>
    <recommendedName>
        <fullName evidence="11">Dipeptidyl peptidase 3</fullName>
        <ecNumber evidence="11">3.4.14.4</ecNumber>
    </recommendedName>
    <alternativeName>
        <fullName evidence="11">Dipeptidyl aminopeptidase III</fullName>
    </alternativeName>
    <alternativeName>
        <fullName evidence="11">Dipeptidyl peptidase III</fullName>
    </alternativeName>
</protein>
<dbReference type="GO" id="GO:0005737">
    <property type="term" value="C:cytoplasm"/>
    <property type="evidence" value="ECO:0007669"/>
    <property type="project" value="UniProtKB-SubCell"/>
</dbReference>
<comment type="caution">
    <text evidence="14">The sequence shown here is derived from an EMBL/GenBank/DDBJ whole genome shotgun (WGS) entry which is preliminary data.</text>
</comment>
<evidence type="ECO:0000256" key="12">
    <source>
        <dbReference type="PIRSR" id="PIRSR007828-1"/>
    </source>
</evidence>
<dbReference type="GO" id="GO:0008239">
    <property type="term" value="F:dipeptidyl-peptidase activity"/>
    <property type="evidence" value="ECO:0007669"/>
    <property type="project" value="UniProtKB-UniRule"/>
</dbReference>
<dbReference type="EMBL" id="JANTQA010000032">
    <property type="protein sequence ID" value="KAJ3439819.1"/>
    <property type="molecule type" value="Genomic_DNA"/>
</dbReference>
<dbReference type="Proteomes" id="UP001146793">
    <property type="component" value="Unassembled WGS sequence"/>
</dbReference>
<evidence type="ECO:0000256" key="11">
    <source>
        <dbReference type="PIRNR" id="PIRNR007828"/>
    </source>
</evidence>
<evidence type="ECO:0000256" key="8">
    <source>
        <dbReference type="ARBA" id="ARBA00022801"/>
    </source>
</evidence>
<dbReference type="PANTHER" id="PTHR23422">
    <property type="entry name" value="DIPEPTIDYL PEPTIDASE III-RELATED"/>
    <property type="match status" value="1"/>
</dbReference>
<keyword evidence="5 11" id="KW-0963">Cytoplasm</keyword>
<evidence type="ECO:0000313" key="15">
    <source>
        <dbReference type="Proteomes" id="UP001146793"/>
    </source>
</evidence>
<keyword evidence="7 11" id="KW-0479">Metal-binding</keyword>
<evidence type="ECO:0000256" key="9">
    <source>
        <dbReference type="ARBA" id="ARBA00022833"/>
    </source>
</evidence>
<comment type="subcellular location">
    <subcellularLocation>
        <location evidence="2">Cytoplasm</location>
    </subcellularLocation>
</comment>
<dbReference type="InterPro" id="IPR005317">
    <property type="entry name" value="Dipeptidyl-peptase3"/>
</dbReference>
<evidence type="ECO:0000313" key="14">
    <source>
        <dbReference type="EMBL" id="KAJ3439819.1"/>
    </source>
</evidence>
<feature type="active site" evidence="12">
    <location>
        <position position="427"/>
    </location>
</feature>
<keyword evidence="6 11" id="KW-0645">Protease</keyword>
<dbReference type="EC" id="3.4.14.4" evidence="11"/>
<feature type="binding site" evidence="13">
    <location>
        <position position="482"/>
    </location>
    <ligand>
        <name>Zn(2+)</name>
        <dbReference type="ChEBI" id="CHEBI:29105"/>
        <note>catalytic</note>
    </ligand>
</feature>
<evidence type="ECO:0000256" key="13">
    <source>
        <dbReference type="PIRSR" id="PIRSR007828-2"/>
    </source>
</evidence>
<comment type="catalytic activity">
    <reaction evidence="1 11">
        <text>Release of an N-terminal dipeptide from a peptide comprising four or more residues, with broad specificity. Also acts on dipeptidyl 2-naphthylamides.</text>
        <dbReference type="EC" id="3.4.14.4"/>
    </reaction>
</comment>
<evidence type="ECO:0000256" key="4">
    <source>
        <dbReference type="ARBA" id="ARBA00022438"/>
    </source>
</evidence>
<gene>
    <name evidence="14" type="ORF">M0812_15859</name>
</gene>
<dbReference type="PIRSF" id="PIRSF007828">
    <property type="entry name" value="Dipeptidyl-peptidase_III"/>
    <property type="match status" value="1"/>
</dbReference>
<sequence length="676" mass="78379">MSDLQKKAQVGMTPISLLDCRGSFSELTNKEKHYAHHLSQACWAIIMVTLEQTSPESPEIFELILRLFGSVEDIQTLYKQSGISKEEWDLLLCYFSVFFHNSGNYRGFGDAKIIPKVGPEVLEKLIAVSPKKEILTPIFERVQEPMFTINEKDQSLGFPYQNVSSYYSPDITKEDIDVSEEFMKEQNMLPLTSRLWKVDQKHLEYRFASIEKKEKVTHQYKGYTLDFVYGEFSEHLKRVNKHLTNAIPYASNETQQKMLEAYIEHFKTGDIDTFHKSQRLWVKDKNPNVEFNLGFIETYRDYVGVRAEAEGWVAINIKSQSKMFGKLVSSAEEILPQLPWGRKFNKPFVIPDFISIDVLAFGGSGVPLGINIPNIPFNDEGFKNLNLQNSLLARFPKEDIPYLVKEDMEVIKKHFIKAYQIQVGYHELLGHGSGILLKEEDEKKNFEENLINPITNKKVESWYKKGESYDNVFGSFASSMEECRAEAVGLYLSGIEDGKYNKIFGVEDEDMEDTIYSNWLILLRGSVLGTMYYFPQDKMWKQAHCRARFVILYELMKVGVVEVTMNSEENDFIVKLNRDLIKTKGMQCMSEILLKMGIYKATANVELAKKWFDENSILDEKMTKIRQIVINKKKPRKVMLQINTFEKDDEIIIKDYEENGEGMIKSFVERFPDLYN</sequence>
<comment type="similarity">
    <text evidence="3 11">Belongs to the peptidase M49 family.</text>
</comment>
<name>A0AAV7ZF83_9EUKA</name>
<evidence type="ECO:0000256" key="3">
    <source>
        <dbReference type="ARBA" id="ARBA00010200"/>
    </source>
</evidence>
<dbReference type="GO" id="GO:0008235">
    <property type="term" value="F:metalloexopeptidase activity"/>
    <property type="evidence" value="ECO:0007669"/>
    <property type="project" value="InterPro"/>
</dbReference>
<evidence type="ECO:0000256" key="10">
    <source>
        <dbReference type="ARBA" id="ARBA00023049"/>
    </source>
</evidence>
<evidence type="ECO:0000256" key="6">
    <source>
        <dbReference type="ARBA" id="ARBA00022670"/>
    </source>
</evidence>
<keyword evidence="10 11" id="KW-0482">Metalloprotease</keyword>
<dbReference type="Gene3D" id="3.30.540.30">
    <property type="match status" value="3"/>
</dbReference>
<evidence type="ECO:0000256" key="2">
    <source>
        <dbReference type="ARBA" id="ARBA00004496"/>
    </source>
</evidence>
<dbReference type="GO" id="GO:0046872">
    <property type="term" value="F:metal ion binding"/>
    <property type="evidence" value="ECO:0007669"/>
    <property type="project" value="UniProtKB-KW"/>
</dbReference>
<evidence type="ECO:0000256" key="7">
    <source>
        <dbReference type="ARBA" id="ARBA00022723"/>
    </source>
</evidence>
<dbReference type="Pfam" id="PF03571">
    <property type="entry name" value="Peptidase_M49"/>
    <property type="match status" value="1"/>
</dbReference>
<proteinExistence type="inferred from homology"/>
<evidence type="ECO:0000256" key="1">
    <source>
        <dbReference type="ARBA" id="ARBA00001336"/>
    </source>
</evidence>
<organism evidence="14 15">
    <name type="scientific">Anaeramoeba flamelloides</name>
    <dbReference type="NCBI Taxonomy" id="1746091"/>
    <lineage>
        <taxon>Eukaryota</taxon>
        <taxon>Metamonada</taxon>
        <taxon>Anaeramoebidae</taxon>
        <taxon>Anaeramoeba</taxon>
    </lineage>
</organism>